<reference evidence="8 9" key="1">
    <citation type="submission" date="2024-09" db="EMBL/GenBank/DDBJ databases">
        <authorList>
            <person name="Sun Q."/>
            <person name="Mori K."/>
        </authorList>
    </citation>
    <scope>NUCLEOTIDE SEQUENCE [LARGE SCALE GENOMIC DNA]</scope>
    <source>
        <strain evidence="8 9">CCM 7759</strain>
    </source>
</reference>
<evidence type="ECO:0000256" key="5">
    <source>
        <dbReference type="ARBA" id="ARBA00022989"/>
    </source>
</evidence>
<feature type="transmembrane region" description="Helical" evidence="7">
    <location>
        <begin position="229"/>
        <end position="256"/>
    </location>
</feature>
<feature type="transmembrane region" description="Helical" evidence="7">
    <location>
        <begin position="6"/>
        <end position="34"/>
    </location>
</feature>
<keyword evidence="6 7" id="KW-0472">Membrane</keyword>
<feature type="transmembrane region" description="Helical" evidence="7">
    <location>
        <begin position="165"/>
        <end position="188"/>
    </location>
</feature>
<evidence type="ECO:0000256" key="4">
    <source>
        <dbReference type="ARBA" id="ARBA00022692"/>
    </source>
</evidence>
<evidence type="ECO:0000313" key="9">
    <source>
        <dbReference type="Proteomes" id="UP001589776"/>
    </source>
</evidence>
<evidence type="ECO:0000256" key="2">
    <source>
        <dbReference type="ARBA" id="ARBA00007543"/>
    </source>
</evidence>
<dbReference type="RefSeq" id="WP_377474243.1">
    <property type="nucleotide sequence ID" value="NZ_JBHLWN010000115.1"/>
</dbReference>
<evidence type="ECO:0000313" key="8">
    <source>
        <dbReference type="EMBL" id="MFC0216251.1"/>
    </source>
</evidence>
<keyword evidence="4 7" id="KW-0812">Transmembrane</keyword>
<gene>
    <name evidence="8" type="ORF">ACFFK0_28030</name>
</gene>
<feature type="transmembrane region" description="Helical" evidence="7">
    <location>
        <begin position="117"/>
        <end position="140"/>
    </location>
</feature>
<feature type="transmembrane region" description="Helical" evidence="7">
    <location>
        <begin position="302"/>
        <end position="325"/>
    </location>
</feature>
<comment type="similarity">
    <text evidence="2">Belongs to the cytochrome ubiquinol oxidase subunit 2 family.</text>
</comment>
<feature type="transmembrane region" description="Helical" evidence="7">
    <location>
        <begin position="263"/>
        <end position="282"/>
    </location>
</feature>
<dbReference type="Proteomes" id="UP001589776">
    <property type="component" value="Unassembled WGS sequence"/>
</dbReference>
<evidence type="ECO:0000256" key="7">
    <source>
        <dbReference type="SAM" id="Phobius"/>
    </source>
</evidence>
<name>A0ABV6DUB9_9BACL</name>
<dbReference type="Pfam" id="PF02322">
    <property type="entry name" value="Cyt_bd_oxida_II"/>
    <property type="match status" value="1"/>
</dbReference>
<comment type="subcellular location">
    <subcellularLocation>
        <location evidence="1">Cell membrane</location>
        <topology evidence="1">Multi-pass membrane protein</topology>
    </subcellularLocation>
</comment>
<feature type="transmembrane region" description="Helical" evidence="7">
    <location>
        <begin position="80"/>
        <end position="105"/>
    </location>
</feature>
<evidence type="ECO:0000256" key="3">
    <source>
        <dbReference type="ARBA" id="ARBA00022475"/>
    </source>
</evidence>
<feature type="transmembrane region" description="Helical" evidence="7">
    <location>
        <begin position="55"/>
        <end position="74"/>
    </location>
</feature>
<keyword evidence="3" id="KW-1003">Cell membrane</keyword>
<organism evidence="8 9">
    <name type="scientific">Paenibacillus chartarius</name>
    <dbReference type="NCBI Taxonomy" id="747481"/>
    <lineage>
        <taxon>Bacteria</taxon>
        <taxon>Bacillati</taxon>
        <taxon>Bacillota</taxon>
        <taxon>Bacilli</taxon>
        <taxon>Bacillales</taxon>
        <taxon>Paenibacillaceae</taxon>
        <taxon>Paenibacillus</taxon>
    </lineage>
</organism>
<proteinExistence type="inferred from homology"/>
<keyword evidence="9" id="KW-1185">Reference proteome</keyword>
<evidence type="ECO:0000256" key="1">
    <source>
        <dbReference type="ARBA" id="ARBA00004651"/>
    </source>
</evidence>
<dbReference type="InterPro" id="IPR003317">
    <property type="entry name" value="Cyt-d_oxidase_su2"/>
</dbReference>
<accession>A0ABV6DUB9</accession>
<comment type="caution">
    <text evidence="8">The sequence shown here is derived from an EMBL/GenBank/DDBJ whole genome shotgun (WGS) entry which is preliminary data.</text>
</comment>
<dbReference type="EMBL" id="JBHLWN010000115">
    <property type="protein sequence ID" value="MFC0216251.1"/>
    <property type="molecule type" value="Genomic_DNA"/>
</dbReference>
<feature type="transmembrane region" description="Helical" evidence="7">
    <location>
        <begin position="200"/>
        <end position="223"/>
    </location>
</feature>
<protein>
    <submittedName>
        <fullName evidence="8">Cytochrome d ubiquinol oxidase subunit II</fullName>
    </submittedName>
</protein>
<sequence length="344" mass="38616">MSYELIGITVLWTFLYGYLIVASIDFGAGFFGYYSAVTGHKHLVQGIIERYLSPVWEVTNVFLIFFIVGIVGFFPDTAYYYGTALLVPGSIAIVLLAIRGSYYAFSHYGGSGTKDNALYLLLYGASGLFIPASLSTVLTISEGGYIVKSGDQVVFLVDRLFRSPYSWSVVLLALVSVLYISAMFLTYYTDRARDSAALDVVRIYALGWSIPTILCSLLVFFAIDKHNPVHFAAMIDLSWMFALSLLCFLIAVWNVWRRRRYGLAFIMVMLQFGFAFYGYGAAHLPYILYPYVTIHQNFTSPTMALALIIAFVLGLLLLIPSLWLLMKLFLFDAAYVQGKVQTRK</sequence>
<keyword evidence="5 7" id="KW-1133">Transmembrane helix</keyword>
<evidence type="ECO:0000256" key="6">
    <source>
        <dbReference type="ARBA" id="ARBA00023136"/>
    </source>
</evidence>